<keyword evidence="2" id="KW-1185">Reference proteome</keyword>
<organism evidence="1 2">
    <name type="scientific">Streptomyces beijiangensis</name>
    <dbReference type="NCBI Taxonomy" id="163361"/>
    <lineage>
        <taxon>Bacteria</taxon>
        <taxon>Bacillati</taxon>
        <taxon>Actinomycetota</taxon>
        <taxon>Actinomycetes</taxon>
        <taxon>Kitasatosporales</taxon>
        <taxon>Streptomycetaceae</taxon>
        <taxon>Streptomyces</taxon>
    </lineage>
</organism>
<accession>A0A939F208</accession>
<dbReference type="AlphaFoldDB" id="A0A939F208"/>
<dbReference type="Gene3D" id="3.30.460.40">
    <property type="match status" value="1"/>
</dbReference>
<gene>
    <name evidence="1" type="ORF">J0695_04415</name>
</gene>
<protein>
    <submittedName>
        <fullName evidence="1">Amino acid transporter</fullName>
    </submittedName>
</protein>
<proteinExistence type="predicted"/>
<dbReference type="InterPro" id="IPR019646">
    <property type="entry name" value="Aminoglyc_AdlTrfase"/>
</dbReference>
<dbReference type="Pfam" id="PF10706">
    <property type="entry name" value="Aminoglyc_resit"/>
    <property type="match status" value="1"/>
</dbReference>
<dbReference type="EMBL" id="JAFLRJ010000036">
    <property type="protein sequence ID" value="MBO0511056.1"/>
    <property type="molecule type" value="Genomic_DNA"/>
</dbReference>
<reference evidence="1" key="1">
    <citation type="submission" date="2021-03" db="EMBL/GenBank/DDBJ databases">
        <title>Streptomyces poriferae sp. nov., a novel marine sponge-derived Actinobacteria species with anti-MRSA activity.</title>
        <authorList>
            <person name="Sandoval-Powers M."/>
            <person name="Kralova S."/>
            <person name="Nguyen G.-S."/>
            <person name="Fawwal D."/>
            <person name="Degnes K."/>
            <person name="Klinkenberg G."/>
            <person name="Sletta H."/>
            <person name="Wentzel A."/>
            <person name="Liles M.R."/>
        </authorList>
    </citation>
    <scope>NUCLEOTIDE SEQUENCE</scope>
    <source>
        <strain evidence="1">DSM 41794</strain>
    </source>
</reference>
<sequence length="164" mass="17752">MMTADDVLSVLAVLRGAGADTWIAGGWGIDALVGDQGRDHRDLDLLHRREQEGDVLAALAGAGFTETLDQRPVRFVVTHAEGREIDLHPLAFAPDGSAVQQSFDPGSPFPYPAECFVTGTVAGTTVPCISAEQQVYFHQGYEPADRDLRDMARLREAFGIATHF</sequence>
<dbReference type="Proteomes" id="UP000664167">
    <property type="component" value="Unassembled WGS sequence"/>
</dbReference>
<comment type="caution">
    <text evidence="1">The sequence shown here is derived from an EMBL/GenBank/DDBJ whole genome shotgun (WGS) entry which is preliminary data.</text>
</comment>
<name>A0A939F208_9ACTN</name>
<dbReference type="RefSeq" id="WP_206960358.1">
    <property type="nucleotide sequence ID" value="NZ_BAAAJJ010000012.1"/>
</dbReference>
<evidence type="ECO:0000313" key="1">
    <source>
        <dbReference type="EMBL" id="MBO0511056.1"/>
    </source>
</evidence>
<evidence type="ECO:0000313" key="2">
    <source>
        <dbReference type="Proteomes" id="UP000664167"/>
    </source>
</evidence>